<feature type="transmembrane region" description="Helical" evidence="6">
    <location>
        <begin position="740"/>
        <end position="760"/>
    </location>
</feature>
<feature type="domain" description="ABC3 transporter permease C-terminal" evidence="7">
    <location>
        <begin position="303"/>
        <end position="419"/>
    </location>
</feature>
<evidence type="ECO:0000256" key="2">
    <source>
        <dbReference type="ARBA" id="ARBA00022475"/>
    </source>
</evidence>
<protein>
    <recommendedName>
        <fullName evidence="11">ABC3 transporter permease protein domain-containing protein</fullName>
    </recommendedName>
</protein>
<proteinExistence type="predicted"/>
<feature type="transmembrane region" description="Helical" evidence="6">
    <location>
        <begin position="344"/>
        <end position="372"/>
    </location>
</feature>
<accession>A0A150Y1Q7</accession>
<name>A0A150Y1Q7_9BACT</name>
<dbReference type="InterPro" id="IPR003838">
    <property type="entry name" value="ABC3_permease_C"/>
</dbReference>
<evidence type="ECO:0000259" key="8">
    <source>
        <dbReference type="Pfam" id="PF12704"/>
    </source>
</evidence>
<feature type="domain" description="MacB-like periplasmic core" evidence="8">
    <location>
        <begin position="23"/>
        <end position="229"/>
    </location>
</feature>
<reference evidence="9 10" key="1">
    <citation type="submission" date="2016-01" db="EMBL/GenBank/DDBJ databases">
        <title>Genome sequencing of Roseivirga seohaensis SW-152.</title>
        <authorList>
            <person name="Selvaratnam C."/>
            <person name="Thevarajoo S."/>
            <person name="Goh K.M."/>
            <person name="Ee R."/>
            <person name="Chan K.-G."/>
            <person name="Chong C.S."/>
        </authorList>
    </citation>
    <scope>NUCLEOTIDE SEQUENCE [LARGE SCALE GENOMIC DNA]</scope>
    <source>
        <strain evidence="9 10">SW-152</strain>
    </source>
</reference>
<keyword evidence="2" id="KW-1003">Cell membrane</keyword>
<evidence type="ECO:0000256" key="6">
    <source>
        <dbReference type="SAM" id="Phobius"/>
    </source>
</evidence>
<dbReference type="GO" id="GO:0005886">
    <property type="term" value="C:plasma membrane"/>
    <property type="evidence" value="ECO:0007669"/>
    <property type="project" value="UniProtKB-SubCell"/>
</dbReference>
<dbReference type="EMBL" id="LRPB01000009">
    <property type="protein sequence ID" value="KYG84864.1"/>
    <property type="molecule type" value="Genomic_DNA"/>
</dbReference>
<evidence type="ECO:0000256" key="4">
    <source>
        <dbReference type="ARBA" id="ARBA00022989"/>
    </source>
</evidence>
<evidence type="ECO:0000256" key="1">
    <source>
        <dbReference type="ARBA" id="ARBA00004651"/>
    </source>
</evidence>
<dbReference type="AlphaFoldDB" id="A0A150Y1Q7"/>
<feature type="domain" description="ABC3 transporter permease C-terminal" evidence="7">
    <location>
        <begin position="699"/>
        <end position="812"/>
    </location>
</feature>
<feature type="transmembrane region" description="Helical" evidence="6">
    <location>
        <begin position="20"/>
        <end position="44"/>
    </location>
</feature>
<evidence type="ECO:0000256" key="3">
    <source>
        <dbReference type="ARBA" id="ARBA00022692"/>
    </source>
</evidence>
<feature type="transmembrane region" description="Helical" evidence="6">
    <location>
        <begin position="392"/>
        <end position="424"/>
    </location>
</feature>
<evidence type="ECO:0000313" key="9">
    <source>
        <dbReference type="EMBL" id="KYG84864.1"/>
    </source>
</evidence>
<keyword evidence="4 6" id="KW-1133">Transmembrane helix</keyword>
<keyword evidence="5 6" id="KW-0472">Membrane</keyword>
<dbReference type="GO" id="GO:0022857">
    <property type="term" value="F:transmembrane transporter activity"/>
    <property type="evidence" value="ECO:0007669"/>
    <property type="project" value="TreeGrafter"/>
</dbReference>
<evidence type="ECO:0000313" key="10">
    <source>
        <dbReference type="Proteomes" id="UP000075663"/>
    </source>
</evidence>
<dbReference type="Pfam" id="PF12704">
    <property type="entry name" value="MacB_PCD"/>
    <property type="match status" value="1"/>
</dbReference>
<feature type="transmembrane region" description="Helical" evidence="6">
    <location>
        <begin position="780"/>
        <end position="802"/>
    </location>
</feature>
<feature type="transmembrane region" description="Helical" evidence="6">
    <location>
        <begin position="445"/>
        <end position="465"/>
    </location>
</feature>
<dbReference type="PANTHER" id="PTHR30572:SF18">
    <property type="entry name" value="ABC-TYPE MACROLIDE FAMILY EXPORT SYSTEM PERMEASE COMPONENT 2"/>
    <property type="match status" value="1"/>
</dbReference>
<dbReference type="Pfam" id="PF02687">
    <property type="entry name" value="FtsX"/>
    <property type="match status" value="2"/>
</dbReference>
<gene>
    <name evidence="9" type="ORF">AWW67_18135</name>
</gene>
<evidence type="ECO:0000256" key="5">
    <source>
        <dbReference type="ARBA" id="ARBA00023136"/>
    </source>
</evidence>
<evidence type="ECO:0008006" key="11">
    <source>
        <dbReference type="Google" id="ProtNLM"/>
    </source>
</evidence>
<sequence length="819" mass="91253">MIMLKQTFKFAIRSFRKSTFLHFLNIAGLTLGLSVYFLVTLYLYQENSYERGFSQKDDIFQVSYTMIGGKHAQGPPNLAQVIFEIPEVEQFTSFKKRTVTLRVDDLEYRGAGYLVDSSFLKVFDYDLVLGDPRTALSTPNSAVLSEEYAKELFGTEDVYGKTIFVTSSFARDSILQVPVVISGVIKTPVFKSQLNFDLLVSEVRIPDSSLPLDGWQNSSIYNYLVAVPNTTTSKLDERLFELSHKYIQPKTYGGQVISAEEWKNAGLYCGFYTETLDGLRIGSDTTNNLMPSLDASQLKTMAIVALAALIISILNFVSLSTSRASARMKEVGVKRILGSSKRQLIFQFMLESFIVVMLSSILALAIVEGLITLNTNLVGIKVDYSVLQTTEWITGLVLFVFVLTLVSGIYPALYLSSANLSAVLKNGSAKKSFSILNAGALRKGAAVLQFTCSAGLIIAVITMYLQVEHIQNRNIGYDPFSVLVLQTYELKESKNTFKDALAKYPAIESAAHINRMPFQESYERPIEVKLSDSTTVSLVYFTVDDSFFETMEMNFIQGYGFEEFEGNTVVAKNEEGSQSQVKHPVLVNEVAAKIMGITDNNSKLLEDSRFQVIGVVNDFYFSDLRQSIAPVLITRKTYNGLGAYHYPLLVKVNDPKEAKANIEELWSQFSDKELNIQLMESSYTSLLKIEEESLRAVLVFSILSVIVSCLGLFGLAVFTLDQRVHEFGIRKVLGASVADIMKLFGASFMKLLVVAFILAIPTSIYLLKEWLSTYADRIDLSISIFALSGVLITLIVVVTLLFQSLKAGRLNPVDTLRNE</sequence>
<feature type="transmembrane region" description="Helical" evidence="6">
    <location>
        <begin position="696"/>
        <end position="720"/>
    </location>
</feature>
<feature type="transmembrane region" description="Helical" evidence="6">
    <location>
        <begin position="300"/>
        <end position="319"/>
    </location>
</feature>
<comment type="subcellular location">
    <subcellularLocation>
        <location evidence="1">Cell membrane</location>
        <topology evidence="1">Multi-pass membrane protein</topology>
    </subcellularLocation>
</comment>
<dbReference type="Proteomes" id="UP000075663">
    <property type="component" value="Unassembled WGS sequence"/>
</dbReference>
<organism evidence="9 10">
    <name type="scientific">Roseivirga seohaensis</name>
    <dbReference type="NCBI Taxonomy" id="1914963"/>
    <lineage>
        <taxon>Bacteria</taxon>
        <taxon>Pseudomonadati</taxon>
        <taxon>Bacteroidota</taxon>
        <taxon>Cytophagia</taxon>
        <taxon>Cytophagales</taxon>
        <taxon>Roseivirgaceae</taxon>
        <taxon>Roseivirga</taxon>
    </lineage>
</organism>
<dbReference type="STRING" id="1914963.AWW67_18135"/>
<dbReference type="InterPro" id="IPR025857">
    <property type="entry name" value="MacB_PCD"/>
</dbReference>
<comment type="caution">
    <text evidence="9">The sequence shown here is derived from an EMBL/GenBank/DDBJ whole genome shotgun (WGS) entry which is preliminary data.</text>
</comment>
<dbReference type="PANTHER" id="PTHR30572">
    <property type="entry name" value="MEMBRANE COMPONENT OF TRANSPORTER-RELATED"/>
    <property type="match status" value="1"/>
</dbReference>
<keyword evidence="3 6" id="KW-0812">Transmembrane</keyword>
<evidence type="ECO:0000259" key="7">
    <source>
        <dbReference type="Pfam" id="PF02687"/>
    </source>
</evidence>
<dbReference type="InterPro" id="IPR050250">
    <property type="entry name" value="Macrolide_Exporter_MacB"/>
</dbReference>